<sequence>MATRNIVLITGANSGIGLELAKLLFGSRQSYHVLLGARSAEKGAAAAKQLQAQFPSTSNSVEVAQIDVTKDESITQAFEKIKTEHGHIDFLVNNAGFCHNDDILKETSIREAWNDMYDTNVTGQHVVTETFAHLLIKSSDPRLLFVTSGTANVTRFSQEYWPGPPPAAGWPKPGSPIPLGYRMSKVAVNMLMLGWHWILKEDGVKVWAISPGMLATSLGGNTELLKKMGAGEPIEGAELMRKVLEGEKDGEVGTIVGQKGIQPW</sequence>
<reference evidence="3 4" key="1">
    <citation type="submission" date="2017-06" db="EMBL/GenBank/DDBJ databases">
        <title>Comparative genomic analysis of Ambrosia Fusariam Clade fungi.</title>
        <authorList>
            <person name="Stajich J.E."/>
            <person name="Carrillo J."/>
            <person name="Kijimoto T."/>
            <person name="Eskalen A."/>
            <person name="O'Donnell K."/>
            <person name="Kasson M."/>
        </authorList>
    </citation>
    <scope>NUCLEOTIDE SEQUENCE [LARGE SCALE GENOMIC DNA]</scope>
    <source>
        <strain evidence="3 4">NRRL62606</strain>
    </source>
</reference>
<keyword evidence="4" id="KW-1185">Reference proteome</keyword>
<dbReference type="Gene3D" id="3.40.50.720">
    <property type="entry name" value="NAD(P)-binding Rossmann-like Domain"/>
    <property type="match status" value="1"/>
</dbReference>
<dbReference type="Proteomes" id="UP000287972">
    <property type="component" value="Unassembled WGS sequence"/>
</dbReference>
<organism evidence="3 4">
    <name type="scientific">Fusarium floridanum</name>
    <dbReference type="NCBI Taxonomy" id="1325733"/>
    <lineage>
        <taxon>Eukaryota</taxon>
        <taxon>Fungi</taxon>
        <taxon>Dikarya</taxon>
        <taxon>Ascomycota</taxon>
        <taxon>Pezizomycotina</taxon>
        <taxon>Sordariomycetes</taxon>
        <taxon>Hypocreomycetidae</taxon>
        <taxon>Hypocreales</taxon>
        <taxon>Nectriaceae</taxon>
        <taxon>Fusarium</taxon>
        <taxon>Fusarium solani species complex</taxon>
    </lineage>
</organism>
<comment type="caution">
    <text evidence="3">The sequence shown here is derived from an EMBL/GenBank/DDBJ whole genome shotgun (WGS) entry which is preliminary data.</text>
</comment>
<accession>A0A428S1P3</accession>
<dbReference type="AlphaFoldDB" id="A0A428S1P3"/>
<keyword evidence="2" id="KW-0560">Oxidoreductase</keyword>
<dbReference type="PANTHER" id="PTHR43008">
    <property type="entry name" value="BENZIL REDUCTASE"/>
    <property type="match status" value="1"/>
</dbReference>
<dbReference type="GO" id="GO:0016616">
    <property type="term" value="F:oxidoreductase activity, acting on the CH-OH group of donors, NAD or NADP as acceptor"/>
    <property type="evidence" value="ECO:0007669"/>
    <property type="project" value="UniProtKB-ARBA"/>
</dbReference>
<evidence type="ECO:0000313" key="3">
    <source>
        <dbReference type="EMBL" id="RSL83634.1"/>
    </source>
</evidence>
<dbReference type="PANTHER" id="PTHR43008:SF8">
    <property type="entry name" value="BENZIL REDUCTASE ((S)-BENZOIN FORMING) IRC24"/>
    <property type="match status" value="1"/>
</dbReference>
<evidence type="ECO:0000256" key="1">
    <source>
        <dbReference type="ARBA" id="ARBA00006484"/>
    </source>
</evidence>
<dbReference type="Pfam" id="PF00106">
    <property type="entry name" value="adh_short"/>
    <property type="match status" value="1"/>
</dbReference>
<dbReference type="GO" id="GO:0050664">
    <property type="term" value="F:oxidoreductase activity, acting on NAD(P)H, oxygen as acceptor"/>
    <property type="evidence" value="ECO:0007669"/>
    <property type="project" value="TreeGrafter"/>
</dbReference>
<dbReference type="SUPFAM" id="SSF51735">
    <property type="entry name" value="NAD(P)-binding Rossmann-fold domains"/>
    <property type="match status" value="1"/>
</dbReference>
<protein>
    <submittedName>
        <fullName evidence="3">Uncharacterized protein</fullName>
    </submittedName>
</protein>
<evidence type="ECO:0000256" key="2">
    <source>
        <dbReference type="ARBA" id="ARBA00023002"/>
    </source>
</evidence>
<dbReference type="InterPro" id="IPR002347">
    <property type="entry name" value="SDR_fam"/>
</dbReference>
<dbReference type="EMBL" id="NKCL01000080">
    <property type="protein sequence ID" value="RSL83634.1"/>
    <property type="molecule type" value="Genomic_DNA"/>
</dbReference>
<name>A0A428S1P3_9HYPO</name>
<comment type="similarity">
    <text evidence="1">Belongs to the short-chain dehydrogenases/reductases (SDR) family.</text>
</comment>
<evidence type="ECO:0000313" key="4">
    <source>
        <dbReference type="Proteomes" id="UP000287972"/>
    </source>
</evidence>
<gene>
    <name evidence="3" type="ORF">CEP51_004364</name>
</gene>
<proteinExistence type="inferred from homology"/>
<dbReference type="PRINTS" id="PR00081">
    <property type="entry name" value="GDHRDH"/>
</dbReference>
<dbReference type="InterPro" id="IPR036291">
    <property type="entry name" value="NAD(P)-bd_dom_sf"/>
</dbReference>